<dbReference type="GO" id="GO:0046872">
    <property type="term" value="F:metal ion binding"/>
    <property type="evidence" value="ECO:0007669"/>
    <property type="project" value="UniProtKB-KW"/>
</dbReference>
<dbReference type="EMBL" id="KI912110">
    <property type="protein sequence ID" value="ETS85571.1"/>
    <property type="molecule type" value="Genomic_DNA"/>
</dbReference>
<evidence type="ECO:0000256" key="3">
    <source>
        <dbReference type="ARBA" id="ARBA00022833"/>
    </source>
</evidence>
<keyword evidence="4" id="KW-0456">Lyase</keyword>
<dbReference type="Pfam" id="PF04828">
    <property type="entry name" value="GFA"/>
    <property type="match status" value="1"/>
</dbReference>
<protein>
    <recommendedName>
        <fullName evidence="5">CENP-V/GFA domain-containing protein</fullName>
    </recommendedName>
</protein>
<proteinExistence type="inferred from homology"/>
<dbReference type="GeneID" id="19268609"/>
<organism evidence="6 7">
    <name type="scientific">Pestalotiopsis fici (strain W106-1 / CGMCC3.15140)</name>
    <dbReference type="NCBI Taxonomy" id="1229662"/>
    <lineage>
        <taxon>Eukaryota</taxon>
        <taxon>Fungi</taxon>
        <taxon>Dikarya</taxon>
        <taxon>Ascomycota</taxon>
        <taxon>Pezizomycotina</taxon>
        <taxon>Sordariomycetes</taxon>
        <taxon>Xylariomycetidae</taxon>
        <taxon>Amphisphaeriales</taxon>
        <taxon>Sporocadaceae</taxon>
        <taxon>Pestalotiopsis</taxon>
    </lineage>
</organism>
<gene>
    <name evidence="6" type="ORF">PFICI_03596</name>
</gene>
<evidence type="ECO:0000313" key="7">
    <source>
        <dbReference type="Proteomes" id="UP000030651"/>
    </source>
</evidence>
<evidence type="ECO:0000256" key="2">
    <source>
        <dbReference type="ARBA" id="ARBA00022723"/>
    </source>
</evidence>
<dbReference type="AlphaFoldDB" id="W3XJZ9"/>
<dbReference type="RefSeq" id="XP_007830368.1">
    <property type="nucleotide sequence ID" value="XM_007832177.1"/>
</dbReference>
<keyword evidence="3" id="KW-0862">Zinc</keyword>
<keyword evidence="7" id="KW-1185">Reference proteome</keyword>
<evidence type="ECO:0000256" key="4">
    <source>
        <dbReference type="ARBA" id="ARBA00023239"/>
    </source>
</evidence>
<dbReference type="InterPro" id="IPR011057">
    <property type="entry name" value="Mss4-like_sf"/>
</dbReference>
<evidence type="ECO:0000259" key="5">
    <source>
        <dbReference type="PROSITE" id="PS51891"/>
    </source>
</evidence>
<comment type="similarity">
    <text evidence="1">Belongs to the Gfa family.</text>
</comment>
<dbReference type="GO" id="GO:0016846">
    <property type="term" value="F:carbon-sulfur lyase activity"/>
    <property type="evidence" value="ECO:0007669"/>
    <property type="project" value="InterPro"/>
</dbReference>
<dbReference type="eggNOG" id="ENOG502SV9S">
    <property type="taxonomic scope" value="Eukaryota"/>
</dbReference>
<dbReference type="PROSITE" id="PS51891">
    <property type="entry name" value="CENP_V_GFA"/>
    <property type="match status" value="1"/>
</dbReference>
<dbReference type="OrthoDB" id="406544at2759"/>
<dbReference type="HOGENOM" id="CLU_055491_6_1_1"/>
<sequence>MAHDTIAPAKPEGPFSGGCACRAVRYTLPKRPIYIHACHCRYCQRETGSAFALNAMYESHLVHLVPESQQPELVQTPAASGNPQTIARCPACRVAVWSHYGGLGDRLKIVRVGTLDEPDTWGFAPEMHIYTSTKQPWVLLNGDVPQVAEYYDRKDYWPQERLDRFAKAFA</sequence>
<accession>W3XJZ9</accession>
<dbReference type="OMA" id="WCQRESG"/>
<dbReference type="PANTHER" id="PTHR33337">
    <property type="entry name" value="GFA DOMAIN-CONTAINING PROTEIN"/>
    <property type="match status" value="1"/>
</dbReference>
<dbReference type="InterPro" id="IPR006913">
    <property type="entry name" value="CENP-V/GFA"/>
</dbReference>
<dbReference type="Gene3D" id="3.90.1590.10">
    <property type="entry name" value="glutathione-dependent formaldehyde- activating enzyme (gfa)"/>
    <property type="match status" value="1"/>
</dbReference>
<keyword evidence="2" id="KW-0479">Metal-binding</keyword>
<evidence type="ECO:0000256" key="1">
    <source>
        <dbReference type="ARBA" id="ARBA00005495"/>
    </source>
</evidence>
<dbReference type="KEGG" id="pfy:PFICI_03596"/>
<dbReference type="Proteomes" id="UP000030651">
    <property type="component" value="Unassembled WGS sequence"/>
</dbReference>
<name>W3XJZ9_PESFW</name>
<reference evidence="7" key="1">
    <citation type="journal article" date="2015" name="BMC Genomics">
        <title>Genomic and transcriptomic analysis of the endophytic fungus Pestalotiopsis fici reveals its lifestyle and high potential for synthesis of natural products.</title>
        <authorList>
            <person name="Wang X."/>
            <person name="Zhang X."/>
            <person name="Liu L."/>
            <person name="Xiang M."/>
            <person name="Wang W."/>
            <person name="Sun X."/>
            <person name="Che Y."/>
            <person name="Guo L."/>
            <person name="Liu G."/>
            <person name="Guo L."/>
            <person name="Wang C."/>
            <person name="Yin W.B."/>
            <person name="Stadler M."/>
            <person name="Zhang X."/>
            <person name="Liu X."/>
        </authorList>
    </citation>
    <scope>NUCLEOTIDE SEQUENCE [LARGE SCALE GENOMIC DNA]</scope>
    <source>
        <strain evidence="7">W106-1 / CGMCC3.15140</strain>
    </source>
</reference>
<dbReference type="SUPFAM" id="SSF51316">
    <property type="entry name" value="Mss4-like"/>
    <property type="match status" value="1"/>
</dbReference>
<dbReference type="InParanoid" id="W3XJZ9"/>
<dbReference type="PANTHER" id="PTHR33337:SF40">
    <property type="entry name" value="CENP-V_GFA DOMAIN-CONTAINING PROTEIN-RELATED"/>
    <property type="match status" value="1"/>
</dbReference>
<feature type="domain" description="CENP-V/GFA" evidence="5">
    <location>
        <begin position="15"/>
        <end position="138"/>
    </location>
</feature>
<evidence type="ECO:0000313" key="6">
    <source>
        <dbReference type="EMBL" id="ETS85571.1"/>
    </source>
</evidence>